<keyword evidence="5" id="KW-0675">Receptor</keyword>
<comment type="similarity">
    <text evidence="1 2">Belongs to the TonB-dependent receptor family.</text>
</comment>
<proteinExistence type="inferred from homology"/>
<comment type="subcellular location">
    <subcellularLocation>
        <location evidence="1">Cell outer membrane</location>
        <topology evidence="1">Multi-pass membrane protein</topology>
    </subcellularLocation>
</comment>
<keyword evidence="1" id="KW-1134">Transmembrane beta strand</keyword>
<keyword evidence="6" id="KW-1185">Reference proteome</keyword>
<dbReference type="Pfam" id="PF07715">
    <property type="entry name" value="Plug"/>
    <property type="match status" value="1"/>
</dbReference>
<dbReference type="OrthoDB" id="9768177at2"/>
<feature type="domain" description="TonB-dependent receptor plug" evidence="4">
    <location>
        <begin position="50"/>
        <end position="156"/>
    </location>
</feature>
<dbReference type="NCBIfam" id="TIGR04057">
    <property type="entry name" value="SusC_RagA_signa"/>
    <property type="match status" value="1"/>
</dbReference>
<dbReference type="PROSITE" id="PS52016">
    <property type="entry name" value="TONB_DEPENDENT_REC_3"/>
    <property type="match status" value="1"/>
</dbReference>
<dbReference type="InterPro" id="IPR039426">
    <property type="entry name" value="TonB-dep_rcpt-like"/>
</dbReference>
<evidence type="ECO:0000256" key="1">
    <source>
        <dbReference type="PROSITE-ProRule" id="PRU01360"/>
    </source>
</evidence>
<dbReference type="GeneID" id="93134971"/>
<dbReference type="Gene3D" id="2.170.130.10">
    <property type="entry name" value="TonB-dependent receptor, plug domain"/>
    <property type="match status" value="1"/>
</dbReference>
<dbReference type="InterPro" id="IPR018247">
    <property type="entry name" value="EF_Hand_1_Ca_BS"/>
</dbReference>
<reference evidence="5 6" key="1">
    <citation type="submission" date="2020-12" db="EMBL/GenBank/DDBJ databases">
        <title>FDA dAtabase for Regulatory Grade micrObial Sequences (FDA-ARGOS): Supporting development and validation of Infectious Disease Dx tests.</title>
        <authorList>
            <person name="Kerrigan L."/>
            <person name="Long C."/>
            <person name="Tallon L."/>
            <person name="Sadzewicz L."/>
            <person name="Zhao X."/>
            <person name="Boylan J."/>
            <person name="Ott S."/>
            <person name="Bowen H."/>
            <person name="Vavikolanu K."/>
            <person name="Mehta A."/>
            <person name="Aluvathingal J."/>
            <person name="Nadendla S."/>
            <person name="Yan Y."/>
            <person name="Sichtig H."/>
        </authorList>
    </citation>
    <scope>NUCLEOTIDE SEQUENCE [LARGE SCALE GENOMIC DNA]</scope>
    <source>
        <strain evidence="5 6">FDAARGOS_1031</strain>
    </source>
</reference>
<evidence type="ECO:0000313" key="5">
    <source>
        <dbReference type="EMBL" id="QQN60656.1"/>
    </source>
</evidence>
<name>A0A7T7ZZ90_9FLAO</name>
<dbReference type="InterPro" id="IPR000531">
    <property type="entry name" value="Beta-barrel_TonB"/>
</dbReference>
<dbReference type="InterPro" id="IPR023996">
    <property type="entry name" value="TonB-dep_OMP_SusC/RagA"/>
</dbReference>
<dbReference type="AlphaFoldDB" id="A0A7T7ZZ90"/>
<evidence type="ECO:0000259" key="4">
    <source>
        <dbReference type="Pfam" id="PF07715"/>
    </source>
</evidence>
<dbReference type="RefSeq" id="WP_034871693.1">
    <property type="nucleotide sequence ID" value="NZ_CAJJUP010000003.1"/>
</dbReference>
<dbReference type="NCBIfam" id="TIGR04056">
    <property type="entry name" value="OMP_RagA_SusC"/>
    <property type="match status" value="1"/>
</dbReference>
<dbReference type="InterPro" id="IPR012910">
    <property type="entry name" value="Plug_dom"/>
</dbReference>
<dbReference type="KEGG" id="egm:AYC65_18790"/>
<gene>
    <name evidence="5" type="ORF">I6H88_08820</name>
</gene>
<dbReference type="EMBL" id="CP067018">
    <property type="protein sequence ID" value="QQN60656.1"/>
    <property type="molecule type" value="Genomic_DNA"/>
</dbReference>
<dbReference type="SUPFAM" id="SSF56935">
    <property type="entry name" value="Porins"/>
    <property type="match status" value="1"/>
</dbReference>
<organism evidence="5 6">
    <name type="scientific">Elizabethkingia bruuniana</name>
    <dbReference type="NCBI Taxonomy" id="1756149"/>
    <lineage>
        <taxon>Bacteria</taxon>
        <taxon>Pseudomonadati</taxon>
        <taxon>Bacteroidota</taxon>
        <taxon>Flavobacteriia</taxon>
        <taxon>Flavobacteriales</taxon>
        <taxon>Weeksellaceae</taxon>
        <taxon>Elizabethkingia</taxon>
    </lineage>
</organism>
<evidence type="ECO:0000313" key="6">
    <source>
        <dbReference type="Proteomes" id="UP000595426"/>
    </source>
</evidence>
<evidence type="ECO:0000256" key="2">
    <source>
        <dbReference type="RuleBase" id="RU003357"/>
    </source>
</evidence>
<dbReference type="FunFam" id="2.170.130.10:FF:000008">
    <property type="entry name" value="SusC/RagA family TonB-linked outer membrane protein"/>
    <property type="match status" value="1"/>
</dbReference>
<keyword evidence="1" id="KW-0813">Transport</keyword>
<keyword evidence="2" id="KW-0798">TonB box</keyword>
<dbReference type="InterPro" id="IPR023997">
    <property type="entry name" value="TonB-dep_OMP_SusC/RagA_CS"/>
</dbReference>
<dbReference type="GO" id="GO:0009279">
    <property type="term" value="C:cell outer membrane"/>
    <property type="evidence" value="ECO:0007669"/>
    <property type="project" value="UniProtKB-SubCell"/>
</dbReference>
<accession>A0A7T7ZZ90</accession>
<sequence>MKQSPIRNLSLIAVLYFTANINAQQSKKDTAASEKKIEEVVVIGYGTQKKSNVTGAIASIKAKDLENVPAGRPEQVLQGRASGVSVVSNSGQPGSSATIRVRGITSFGAGNDPLWIVDGIAVDNIGFLNQSDIESIEVLKDGASSAIYGVSAARGVVLVTTKKGKKGKLTLSYNGFYGIGSAAKKLDLLNASEYAMIVNEKRINNNEQPFFSNPSSLGVGTDWQKQIFNTAAKTSHDITVSGGNDKSTYFGSFGYFDQEGIVMRDISHYKRYTARLNSTHQVLPFLTLGQTLNYTHTKSQGINANGEFGGPLSSAINLDPTTPVVETDPAKLNGPNYSNQYIIRDPQGRPYGISSLVNQEMANPLAFQQTQQGNYNWTDDFVGNVFGELKLLKDFKVRSALNGKLSYWGNQSFTPLYYLSPTYSNTGKNNLTRATNRKFEWSMENTINYHKKIGEHTFDVLAGQGIYLYNIAEGQTTTYTNLPVNNWRDASFNFDVSQSDRTTSAYDGIQAKKTSYFGRVIYDYAGKYLFTGTIRRDGSSKFGSNKVWGTFPAFSLGWVVSNESFWPQNKVVNMLKIRGGYGETGNDAIGDFLFKSTIVGKSNYPFYSVREGEFINIGYRLRTLANENLAWERTAQTNIAVDLKLFNNFSLTVDAYQKKTTGILRYYDIPGYVGITDLPAANIADMSNKGIEVELGYKKSFSDDFGISVNGNFSYLKNEILSLEDNKLWTTTSDAGFQSMGDVQRLQVGQPYSSFFGLKHNGVFQNQTEINSYRNAKGQLIQPDAKPGDFRWVDTNGDGVIDNNDYTYLGNAIPKFTFGLTVNLNYKNFDLMLFAQGQAGNKVFQGLRRLDLQDANYQREVLNRWHGEGTSYDYPRLTTNDTNRNFSWMSDFYLQKGDYLRLKLVQIGYTLPKDVVKSFGASRVRFYVTGENLVTFTKYTGYDPEVAGVNTNDKNVLGIDRAYYPQARTFIFGANIEF</sequence>
<keyword evidence="1" id="KW-0812">Transmembrane</keyword>
<evidence type="ECO:0000259" key="3">
    <source>
        <dbReference type="Pfam" id="PF00593"/>
    </source>
</evidence>
<dbReference type="Proteomes" id="UP000595426">
    <property type="component" value="Chromosome"/>
</dbReference>
<feature type="domain" description="TonB-dependent receptor-like beta-barrel" evidence="3">
    <location>
        <begin position="370"/>
        <end position="932"/>
    </location>
</feature>
<dbReference type="InterPro" id="IPR037066">
    <property type="entry name" value="Plug_dom_sf"/>
</dbReference>
<dbReference type="PROSITE" id="PS00018">
    <property type="entry name" value="EF_HAND_1"/>
    <property type="match status" value="1"/>
</dbReference>
<dbReference type="Pfam" id="PF00593">
    <property type="entry name" value="TonB_dep_Rec_b-barrel"/>
    <property type="match status" value="1"/>
</dbReference>
<keyword evidence="1 2" id="KW-0472">Membrane</keyword>
<protein>
    <submittedName>
        <fullName evidence="5">TonB-dependent receptor</fullName>
    </submittedName>
</protein>
<keyword evidence="1" id="KW-0998">Cell outer membrane</keyword>